<proteinExistence type="inferred from homology"/>
<evidence type="ECO:0000313" key="5">
    <source>
        <dbReference type="EMBL" id="KAA5546797.1"/>
    </source>
</evidence>
<evidence type="ECO:0000256" key="1">
    <source>
        <dbReference type="ARBA" id="ARBA00004418"/>
    </source>
</evidence>
<dbReference type="InterPro" id="IPR006059">
    <property type="entry name" value="SBP"/>
</dbReference>
<keyword evidence="3" id="KW-0813">Transport</keyword>
<comment type="subcellular location">
    <subcellularLocation>
        <location evidence="1">Periplasm</location>
    </subcellularLocation>
</comment>
<comment type="similarity">
    <text evidence="2">Belongs to the bacterial solute-binding protein 1 family.</text>
</comment>
<organism evidence="5 6">
    <name type="scientific">Adhaeribacter rhizoryzae</name>
    <dbReference type="NCBI Taxonomy" id="2607907"/>
    <lineage>
        <taxon>Bacteria</taxon>
        <taxon>Pseudomonadati</taxon>
        <taxon>Bacteroidota</taxon>
        <taxon>Cytophagia</taxon>
        <taxon>Cytophagales</taxon>
        <taxon>Hymenobacteraceae</taxon>
        <taxon>Adhaeribacter</taxon>
    </lineage>
</organism>
<keyword evidence="6" id="KW-1185">Reference proteome</keyword>
<comment type="caution">
    <text evidence="5">The sequence shown here is derived from an EMBL/GenBank/DDBJ whole genome shotgun (WGS) entry which is preliminary data.</text>
</comment>
<evidence type="ECO:0000256" key="3">
    <source>
        <dbReference type="ARBA" id="ARBA00022448"/>
    </source>
</evidence>
<dbReference type="EMBL" id="VWSF01000006">
    <property type="protein sequence ID" value="KAA5546797.1"/>
    <property type="molecule type" value="Genomic_DNA"/>
</dbReference>
<gene>
    <name evidence="5" type="ORF">F0145_10715</name>
</gene>
<dbReference type="PANTHER" id="PTHR43649:SF34">
    <property type="entry name" value="ABC TRANSPORTER PERIPLASMIC-BINDING PROTEIN YCJN-RELATED"/>
    <property type="match status" value="1"/>
</dbReference>
<dbReference type="SUPFAM" id="SSF53850">
    <property type="entry name" value="Periplasmic binding protein-like II"/>
    <property type="match status" value="1"/>
</dbReference>
<accession>A0A5M6DGW5</accession>
<protein>
    <submittedName>
        <fullName evidence="5">Extracellular solute-binding protein</fullName>
    </submittedName>
</protein>
<dbReference type="AlphaFoldDB" id="A0A5M6DGW5"/>
<evidence type="ECO:0000256" key="4">
    <source>
        <dbReference type="ARBA" id="ARBA00022729"/>
    </source>
</evidence>
<dbReference type="GO" id="GO:0042597">
    <property type="term" value="C:periplasmic space"/>
    <property type="evidence" value="ECO:0007669"/>
    <property type="project" value="UniProtKB-SubCell"/>
</dbReference>
<dbReference type="InterPro" id="IPR050490">
    <property type="entry name" value="Bact_solute-bd_prot1"/>
</dbReference>
<dbReference type="RefSeq" id="WP_150088398.1">
    <property type="nucleotide sequence ID" value="NZ_VWSF01000006.1"/>
</dbReference>
<evidence type="ECO:0000256" key="2">
    <source>
        <dbReference type="ARBA" id="ARBA00008520"/>
    </source>
</evidence>
<dbReference type="PANTHER" id="PTHR43649">
    <property type="entry name" value="ARABINOSE-BINDING PROTEIN-RELATED"/>
    <property type="match status" value="1"/>
</dbReference>
<keyword evidence="4" id="KW-0732">Signal</keyword>
<reference evidence="5 6" key="1">
    <citation type="submission" date="2019-09" db="EMBL/GenBank/DDBJ databases">
        <title>Genome sequence and assembly of Adhaeribacter sp.</title>
        <authorList>
            <person name="Chhetri G."/>
        </authorList>
    </citation>
    <scope>NUCLEOTIDE SEQUENCE [LARGE SCALE GENOMIC DNA]</scope>
    <source>
        <strain evidence="5 6">DK36</strain>
    </source>
</reference>
<evidence type="ECO:0000313" key="6">
    <source>
        <dbReference type="Proteomes" id="UP000323426"/>
    </source>
</evidence>
<dbReference type="Pfam" id="PF01547">
    <property type="entry name" value="SBP_bac_1"/>
    <property type="match status" value="1"/>
</dbReference>
<name>A0A5M6DGW5_9BACT</name>
<dbReference type="Proteomes" id="UP000323426">
    <property type="component" value="Unassembled WGS sequence"/>
</dbReference>
<dbReference type="Gene3D" id="3.40.190.10">
    <property type="entry name" value="Periplasmic binding protein-like II"/>
    <property type="match status" value="2"/>
</dbReference>
<sequence length="424" mass="47689">MPEENKIIRFAVRAFGPFETALAKIWAAYRQQTNCSYELEMVPLQLHDLHEAILVKEGLKNGDWDLAHINTDWITEAYKTGALLDLAPFLQKNPPEDYPQGWTNSLLGMQQFGSAVVGLPFHDGPECLIYRKDLFADPTEQAAYQQRYGTELKPPTTWEEFWQIARFFQRPEQNLYGAVFAAYPDGHNTVFDFCLQLWSRGGSLLDATGHVNINTPAARAGLEFYRQILRDIAAVHPRCADYDSVQAGMAFARGEVALMVNWFGFASYCEVAQDSQVKGQVQIAPVPQGPGGQAVSLNVYWLYAIGSGNKHQAVIYDFLKFALQPAYDKLLTLEGGIGCRLSTWHDPEVNALIPYYHKLENLHQHARELPRRSDWAQIAAILDEVVLQVMNSDTAIDQLLQEGQSQINQLSGKPLSVSKEINID</sequence>